<evidence type="ECO:0000313" key="3">
    <source>
        <dbReference type="Proteomes" id="UP001202328"/>
    </source>
</evidence>
<dbReference type="AlphaFoldDB" id="A0AAD4RVP8"/>
<dbReference type="GO" id="GO:0003677">
    <property type="term" value="F:DNA binding"/>
    <property type="evidence" value="ECO:0007669"/>
    <property type="project" value="InterPro"/>
</dbReference>
<proteinExistence type="predicted"/>
<name>A0AAD4RVP8_9MAGN</name>
<evidence type="ECO:0000259" key="1">
    <source>
        <dbReference type="PROSITE" id="PS51745"/>
    </source>
</evidence>
<dbReference type="GO" id="GO:0009725">
    <property type="term" value="P:response to hormone"/>
    <property type="evidence" value="ECO:0007669"/>
    <property type="project" value="InterPro"/>
</dbReference>
<evidence type="ECO:0000313" key="2">
    <source>
        <dbReference type="EMBL" id="KAI3835337.1"/>
    </source>
</evidence>
<reference evidence="2" key="1">
    <citation type="submission" date="2022-04" db="EMBL/GenBank/DDBJ databases">
        <title>A functionally conserved STORR gene fusion in Papaver species that diverged 16.8 million years ago.</title>
        <authorList>
            <person name="Catania T."/>
        </authorList>
    </citation>
    <scope>NUCLEOTIDE SEQUENCE</scope>
    <source>
        <strain evidence="2">S-188037</strain>
    </source>
</reference>
<accession>A0AAD4RVP8</accession>
<gene>
    <name evidence="2" type="ORF">MKW98_020453</name>
</gene>
<feature type="domain" description="PB1" evidence="1">
    <location>
        <begin position="1"/>
        <end position="74"/>
    </location>
</feature>
<sequence>MKLGGYDELIDELDQMFDYNGALIERSNGWNVIYVDDEGDTMQIGDYPWQEFQLTHESCSYAQRKTWMDLIFVH</sequence>
<dbReference type="PANTHER" id="PTHR31384">
    <property type="entry name" value="AUXIN RESPONSE FACTOR 4-RELATED"/>
    <property type="match status" value="1"/>
</dbReference>
<dbReference type="SUPFAM" id="SSF54277">
    <property type="entry name" value="CAD &amp; PB1 domains"/>
    <property type="match status" value="1"/>
</dbReference>
<dbReference type="InterPro" id="IPR044835">
    <property type="entry name" value="ARF_plant"/>
</dbReference>
<keyword evidence="3" id="KW-1185">Reference proteome</keyword>
<comment type="caution">
    <text evidence="2">The sequence shown here is derived from an EMBL/GenBank/DDBJ whole genome shotgun (WGS) entry which is preliminary data.</text>
</comment>
<protein>
    <recommendedName>
        <fullName evidence="1">PB1 domain-containing protein</fullName>
    </recommendedName>
</protein>
<dbReference type="InterPro" id="IPR053793">
    <property type="entry name" value="PB1-like"/>
</dbReference>
<dbReference type="PANTHER" id="PTHR31384:SF25">
    <property type="entry name" value="AUXIN RESPONSE FACTOR"/>
    <property type="match status" value="1"/>
</dbReference>
<dbReference type="EMBL" id="JAJJMB010017752">
    <property type="protein sequence ID" value="KAI3835337.1"/>
    <property type="molecule type" value="Genomic_DNA"/>
</dbReference>
<dbReference type="Proteomes" id="UP001202328">
    <property type="component" value="Unassembled WGS sequence"/>
</dbReference>
<dbReference type="Gene3D" id="3.10.20.90">
    <property type="entry name" value="Phosphatidylinositol 3-kinase Catalytic Subunit, Chain A, domain 1"/>
    <property type="match status" value="1"/>
</dbReference>
<dbReference type="GO" id="GO:0006355">
    <property type="term" value="P:regulation of DNA-templated transcription"/>
    <property type="evidence" value="ECO:0007669"/>
    <property type="project" value="InterPro"/>
</dbReference>
<organism evidence="2 3">
    <name type="scientific">Papaver atlanticum</name>
    <dbReference type="NCBI Taxonomy" id="357466"/>
    <lineage>
        <taxon>Eukaryota</taxon>
        <taxon>Viridiplantae</taxon>
        <taxon>Streptophyta</taxon>
        <taxon>Embryophyta</taxon>
        <taxon>Tracheophyta</taxon>
        <taxon>Spermatophyta</taxon>
        <taxon>Magnoliopsida</taxon>
        <taxon>Ranunculales</taxon>
        <taxon>Papaveraceae</taxon>
        <taxon>Papaveroideae</taxon>
        <taxon>Papaver</taxon>
    </lineage>
</organism>
<dbReference type="PROSITE" id="PS51745">
    <property type="entry name" value="PB1"/>
    <property type="match status" value="1"/>
</dbReference>